<name>A0A1U9NME5_9BACT</name>
<feature type="domain" description="DUF1559" evidence="2">
    <location>
        <begin position="38"/>
        <end position="78"/>
    </location>
</feature>
<dbReference type="KEGG" id="alus:STSP2_02309"/>
<dbReference type="NCBIfam" id="TIGR02532">
    <property type="entry name" value="IV_pilin_GFxxxE"/>
    <property type="match status" value="1"/>
</dbReference>
<keyword evidence="1" id="KW-1133">Transmembrane helix</keyword>
<keyword evidence="1" id="KW-0472">Membrane</keyword>
<evidence type="ECO:0000313" key="3">
    <source>
        <dbReference type="EMBL" id="AQT69122.1"/>
    </source>
</evidence>
<keyword evidence="1" id="KW-0812">Transmembrane</keyword>
<evidence type="ECO:0000259" key="2">
    <source>
        <dbReference type="Pfam" id="PF07596"/>
    </source>
</evidence>
<dbReference type="InterPro" id="IPR027558">
    <property type="entry name" value="Pre_pil_HX9DG_C"/>
</dbReference>
<evidence type="ECO:0000256" key="1">
    <source>
        <dbReference type="SAM" id="Phobius"/>
    </source>
</evidence>
<evidence type="ECO:0000313" key="4">
    <source>
        <dbReference type="Proteomes" id="UP000189674"/>
    </source>
</evidence>
<organism evidence="3 4">
    <name type="scientific">Anaerohalosphaera lusitana</name>
    <dbReference type="NCBI Taxonomy" id="1936003"/>
    <lineage>
        <taxon>Bacteria</taxon>
        <taxon>Pseudomonadati</taxon>
        <taxon>Planctomycetota</taxon>
        <taxon>Phycisphaerae</taxon>
        <taxon>Sedimentisphaerales</taxon>
        <taxon>Anaerohalosphaeraceae</taxon>
        <taxon>Anaerohalosphaera</taxon>
    </lineage>
</organism>
<dbReference type="RefSeq" id="WP_146662662.1">
    <property type="nucleotide sequence ID" value="NZ_CP019791.1"/>
</dbReference>
<proteinExistence type="predicted"/>
<dbReference type="OrthoDB" id="286159at2"/>
<keyword evidence="4" id="KW-1185">Reference proteome</keyword>
<dbReference type="NCBIfam" id="TIGR04294">
    <property type="entry name" value="pre_pil_HX9DG"/>
    <property type="match status" value="1"/>
</dbReference>
<dbReference type="STRING" id="1936003.STSP2_02309"/>
<dbReference type="Gene3D" id="3.30.700.10">
    <property type="entry name" value="Glycoprotein, Type 4 Pilin"/>
    <property type="match status" value="1"/>
</dbReference>
<dbReference type="AlphaFoldDB" id="A0A1U9NME5"/>
<dbReference type="Proteomes" id="UP000189674">
    <property type="component" value="Chromosome"/>
</dbReference>
<dbReference type="SUPFAM" id="SSF54523">
    <property type="entry name" value="Pili subunits"/>
    <property type="match status" value="1"/>
</dbReference>
<dbReference type="PANTHER" id="PTHR30093">
    <property type="entry name" value="GENERAL SECRETION PATHWAY PROTEIN G"/>
    <property type="match status" value="1"/>
</dbReference>
<reference evidence="4" key="1">
    <citation type="submission" date="2017-02" db="EMBL/GenBank/DDBJ databases">
        <title>Comparative genomics and description of representatives of a novel lineage of planctomycetes thriving in anoxic sediments.</title>
        <authorList>
            <person name="Spring S."/>
            <person name="Bunk B."/>
            <person name="Sproer C."/>
        </authorList>
    </citation>
    <scope>NUCLEOTIDE SEQUENCE [LARGE SCALE GENOMIC DNA]</scope>
    <source>
        <strain evidence="4">ST-NAGAB-D1</strain>
    </source>
</reference>
<sequence>MLDQKRKAFTLIELLVVIAIIALLMSIMMPALSKVKGMARRVVCGNNVKQINLGTHLYASQNNDKLPLNESGFWYWDISYYTTDFLMDEGGMVKETFYCPADRVKSKEQNMEKFWRYSEAVMNDGKVPEREEETDTTWRRQNYRVMSYFYIAPRADGSVRGFDPVDVDLHRKLSAIKNASSFTLFSDAVLQDRNTEKFTDIVGGSAAFGLMDNTSHIKNNGQPQGGNAGFADGHVEWVKYDDMIERNPDKRNMPAHYW</sequence>
<dbReference type="PANTHER" id="PTHR30093:SF2">
    <property type="entry name" value="TYPE II SECRETION SYSTEM PROTEIN H"/>
    <property type="match status" value="1"/>
</dbReference>
<dbReference type="EMBL" id="CP019791">
    <property type="protein sequence ID" value="AQT69122.1"/>
    <property type="molecule type" value="Genomic_DNA"/>
</dbReference>
<feature type="transmembrane region" description="Helical" evidence="1">
    <location>
        <begin position="12"/>
        <end position="32"/>
    </location>
</feature>
<gene>
    <name evidence="3" type="ORF">STSP2_02309</name>
</gene>
<dbReference type="InterPro" id="IPR012902">
    <property type="entry name" value="N_methyl_site"/>
</dbReference>
<accession>A0A1U9NME5</accession>
<dbReference type="Pfam" id="PF07596">
    <property type="entry name" value="SBP_bac_10"/>
    <property type="match status" value="1"/>
</dbReference>
<dbReference type="InterPro" id="IPR045584">
    <property type="entry name" value="Pilin-like"/>
</dbReference>
<protein>
    <submittedName>
        <fullName evidence="3">Type II secretion system protein G</fullName>
    </submittedName>
</protein>
<dbReference type="Pfam" id="PF07963">
    <property type="entry name" value="N_methyl"/>
    <property type="match status" value="1"/>
</dbReference>
<dbReference type="InterPro" id="IPR011453">
    <property type="entry name" value="DUF1559"/>
</dbReference>